<dbReference type="AlphaFoldDB" id="A0AAE0SWD4"/>
<feature type="region of interest" description="Disordered" evidence="1">
    <location>
        <begin position="117"/>
        <end position="147"/>
    </location>
</feature>
<feature type="region of interest" description="Disordered" evidence="1">
    <location>
        <begin position="221"/>
        <end position="246"/>
    </location>
</feature>
<feature type="compositionally biased region" description="Basic and acidic residues" evidence="1">
    <location>
        <begin position="134"/>
        <end position="147"/>
    </location>
</feature>
<evidence type="ECO:0000256" key="1">
    <source>
        <dbReference type="SAM" id="MobiDB-lite"/>
    </source>
</evidence>
<dbReference type="Proteomes" id="UP001195483">
    <property type="component" value="Unassembled WGS sequence"/>
</dbReference>
<organism evidence="2 3">
    <name type="scientific">Potamilus streckersoni</name>
    <dbReference type="NCBI Taxonomy" id="2493646"/>
    <lineage>
        <taxon>Eukaryota</taxon>
        <taxon>Metazoa</taxon>
        <taxon>Spiralia</taxon>
        <taxon>Lophotrochozoa</taxon>
        <taxon>Mollusca</taxon>
        <taxon>Bivalvia</taxon>
        <taxon>Autobranchia</taxon>
        <taxon>Heteroconchia</taxon>
        <taxon>Palaeoheterodonta</taxon>
        <taxon>Unionida</taxon>
        <taxon>Unionoidea</taxon>
        <taxon>Unionidae</taxon>
        <taxon>Ambleminae</taxon>
        <taxon>Lampsilini</taxon>
        <taxon>Potamilus</taxon>
    </lineage>
</organism>
<reference evidence="2" key="3">
    <citation type="submission" date="2023-05" db="EMBL/GenBank/DDBJ databases">
        <authorList>
            <person name="Smith C.H."/>
        </authorList>
    </citation>
    <scope>NUCLEOTIDE SEQUENCE</scope>
    <source>
        <strain evidence="2">CHS0354</strain>
        <tissue evidence="2">Mantle</tissue>
    </source>
</reference>
<reference evidence="2" key="2">
    <citation type="journal article" date="2021" name="Genome Biol. Evol.">
        <title>Developing a high-quality reference genome for a parasitic bivalve with doubly uniparental inheritance (Bivalvia: Unionida).</title>
        <authorList>
            <person name="Smith C.H."/>
        </authorList>
    </citation>
    <scope>NUCLEOTIDE SEQUENCE</scope>
    <source>
        <strain evidence="2">CHS0354</strain>
        <tissue evidence="2">Mantle</tissue>
    </source>
</reference>
<proteinExistence type="predicted"/>
<comment type="caution">
    <text evidence="2">The sequence shown here is derived from an EMBL/GenBank/DDBJ whole genome shotgun (WGS) entry which is preliminary data.</text>
</comment>
<accession>A0AAE0SWD4</accession>
<name>A0AAE0SWD4_9BIVA</name>
<keyword evidence="3" id="KW-1185">Reference proteome</keyword>
<protein>
    <submittedName>
        <fullName evidence="2">Uncharacterized protein</fullName>
    </submittedName>
</protein>
<gene>
    <name evidence="2" type="ORF">CHS0354_036468</name>
</gene>
<dbReference type="EMBL" id="JAEAOA010002130">
    <property type="protein sequence ID" value="KAK3599450.1"/>
    <property type="molecule type" value="Genomic_DNA"/>
</dbReference>
<evidence type="ECO:0000313" key="3">
    <source>
        <dbReference type="Proteomes" id="UP001195483"/>
    </source>
</evidence>
<reference evidence="2" key="1">
    <citation type="journal article" date="2021" name="Genome Biol. Evol.">
        <title>A High-Quality Reference Genome for a Parasitic Bivalve with Doubly Uniparental Inheritance (Bivalvia: Unionida).</title>
        <authorList>
            <person name="Smith C.H."/>
        </authorList>
    </citation>
    <scope>NUCLEOTIDE SEQUENCE</scope>
    <source>
        <strain evidence="2">CHS0354</strain>
    </source>
</reference>
<evidence type="ECO:0000313" key="2">
    <source>
        <dbReference type="EMBL" id="KAK3599450.1"/>
    </source>
</evidence>
<sequence>MLQPVALEVLLKKGKGKFSSVSSVDSQPSRPKLTQKLSINGEDMDMVSLEDINIHDFAKFAKEQELLPEFRTSIKRKETSEKREICSTSLSVLQKSSFSDIASRVVSMEKVLLRWPRRSRERHHSSSSEDFSEAYDRDDKNDNEDNKCQDVDFVHTAESELSKTEHARVTKSAKIKMRDDELDENLTQDVNIRKRSSRSEWVDTSVVHDCSGISSCEKQEKHVHDLGSASTSTAVSSDPAHKARKRGMKTKTFGDCPCPCVVM</sequence>